<evidence type="ECO:0000313" key="1">
    <source>
        <dbReference type="EMBL" id="KAJ0078471.1"/>
    </source>
</evidence>
<accession>A0ACC0ZWA7</accession>
<keyword evidence="2" id="KW-1185">Reference proteome</keyword>
<name>A0ACC0ZWA7_9ROSI</name>
<dbReference type="Proteomes" id="UP001164250">
    <property type="component" value="Chromosome 13"/>
</dbReference>
<gene>
    <name evidence="1" type="ORF">Patl1_23570</name>
</gene>
<organism evidence="1 2">
    <name type="scientific">Pistacia atlantica</name>
    <dbReference type="NCBI Taxonomy" id="434234"/>
    <lineage>
        <taxon>Eukaryota</taxon>
        <taxon>Viridiplantae</taxon>
        <taxon>Streptophyta</taxon>
        <taxon>Embryophyta</taxon>
        <taxon>Tracheophyta</taxon>
        <taxon>Spermatophyta</taxon>
        <taxon>Magnoliopsida</taxon>
        <taxon>eudicotyledons</taxon>
        <taxon>Gunneridae</taxon>
        <taxon>Pentapetalae</taxon>
        <taxon>rosids</taxon>
        <taxon>malvids</taxon>
        <taxon>Sapindales</taxon>
        <taxon>Anacardiaceae</taxon>
        <taxon>Pistacia</taxon>
    </lineage>
</organism>
<dbReference type="EMBL" id="CM047909">
    <property type="protein sequence ID" value="KAJ0078471.1"/>
    <property type="molecule type" value="Genomic_DNA"/>
</dbReference>
<protein>
    <submittedName>
        <fullName evidence="1">Uncharacterized protein</fullName>
    </submittedName>
</protein>
<reference evidence="2" key="1">
    <citation type="journal article" date="2023" name="G3 (Bethesda)">
        <title>Genome assembly and association tests identify interacting loci associated with vigor, precocity, and sex in interspecific pistachio rootstocks.</title>
        <authorList>
            <person name="Palmer W."/>
            <person name="Jacygrad E."/>
            <person name="Sagayaradj S."/>
            <person name="Cavanaugh K."/>
            <person name="Han R."/>
            <person name="Bertier L."/>
            <person name="Beede B."/>
            <person name="Kafkas S."/>
            <person name="Golino D."/>
            <person name="Preece J."/>
            <person name="Michelmore R."/>
        </authorList>
    </citation>
    <scope>NUCLEOTIDE SEQUENCE [LARGE SCALE GENOMIC DNA]</scope>
</reference>
<evidence type="ECO:0000313" key="2">
    <source>
        <dbReference type="Proteomes" id="UP001164250"/>
    </source>
</evidence>
<proteinExistence type="predicted"/>
<comment type="caution">
    <text evidence="1">The sequence shown here is derived from an EMBL/GenBank/DDBJ whole genome shotgun (WGS) entry which is preliminary data.</text>
</comment>
<sequence>MAGREVREYKNPRDPKDKKWGKGRDKIDDEDITFQRMVAKGLLTTMSVPYFIAAPQPRRRNQAKKSSGFRKRCLQMAVSKSITLLENVVAIFMGEVVTWPLLLYTLQYAKYTITLWGLGWLQLKPVLCG</sequence>